<proteinExistence type="predicted"/>
<reference evidence="1 2" key="1">
    <citation type="submission" date="2011-02" db="EMBL/GenBank/DDBJ databases">
        <authorList>
            <person name="Muzny D."/>
            <person name="Qin X."/>
            <person name="Deng J."/>
            <person name="Jiang H."/>
            <person name="Liu Y."/>
            <person name="Qu J."/>
            <person name="Song X.-Z."/>
            <person name="Zhang L."/>
            <person name="Thornton R."/>
            <person name="Coyle M."/>
            <person name="Francisco L."/>
            <person name="Jackson L."/>
            <person name="Javaid M."/>
            <person name="Korchina V."/>
            <person name="Kovar C."/>
            <person name="Mata R."/>
            <person name="Mathew T."/>
            <person name="Ngo R."/>
            <person name="Nguyen L."/>
            <person name="Nguyen N."/>
            <person name="Okwuonu G."/>
            <person name="Ongeri F."/>
            <person name="Pham C."/>
            <person name="Simmons D."/>
            <person name="Wilczek-Boney K."/>
            <person name="Hale W."/>
            <person name="Jakkamsetti A."/>
            <person name="Pham P."/>
            <person name="Ruth R."/>
            <person name="San Lucas F."/>
            <person name="Warren J."/>
            <person name="Zhang J."/>
            <person name="Zhao Z."/>
            <person name="Zhou C."/>
            <person name="Zhu D."/>
            <person name="Lee S."/>
            <person name="Bess C."/>
            <person name="Blankenburg K."/>
            <person name="Forbes L."/>
            <person name="Fu Q."/>
            <person name="Gubbala S."/>
            <person name="Hirani K."/>
            <person name="Jayaseelan J.C."/>
            <person name="Lara F."/>
            <person name="Munidasa M."/>
            <person name="Palculict T."/>
            <person name="Patil S."/>
            <person name="Pu L.-L."/>
            <person name="Saada N."/>
            <person name="Tang L."/>
            <person name="Weissenberger G."/>
            <person name="Zhu Y."/>
            <person name="Hemphill L."/>
            <person name="Shang Y."/>
            <person name="Youmans B."/>
            <person name="Ayvaz T."/>
            <person name="Ross M."/>
            <person name="Santibanez J."/>
            <person name="Aqrawi P."/>
            <person name="Gross S."/>
            <person name="Joshi V."/>
            <person name="Fowler G."/>
            <person name="Nazareth L."/>
            <person name="Reid J."/>
            <person name="Worley K."/>
            <person name="Petrosino J."/>
            <person name="Highlander S."/>
            <person name="Gibbs R."/>
        </authorList>
    </citation>
    <scope>NUCLEOTIDE SEQUENCE [LARGE SCALE GENOMIC DNA]</scope>
    <source>
        <strain evidence="1 2">ATCC BAA-1200</strain>
    </source>
</reference>
<protein>
    <submittedName>
        <fullName evidence="1">Uncharacterized protein</fullName>
    </submittedName>
</protein>
<dbReference type="HOGENOM" id="CLU_3313202_0_0_4"/>
<organism evidence="1 2">
    <name type="scientific">Neisseria bacilliformis ATCC BAA-1200</name>
    <dbReference type="NCBI Taxonomy" id="888742"/>
    <lineage>
        <taxon>Bacteria</taxon>
        <taxon>Pseudomonadati</taxon>
        <taxon>Pseudomonadota</taxon>
        <taxon>Betaproteobacteria</taxon>
        <taxon>Neisseriales</taxon>
        <taxon>Neisseriaceae</taxon>
        <taxon>Neisseria</taxon>
    </lineage>
</organism>
<name>F2BFS0_9NEIS</name>
<accession>F2BFS0</accession>
<evidence type="ECO:0000313" key="2">
    <source>
        <dbReference type="Proteomes" id="UP000004105"/>
    </source>
</evidence>
<keyword evidence="2" id="KW-1185">Reference proteome</keyword>
<dbReference type="AlphaFoldDB" id="F2BFS0"/>
<gene>
    <name evidence="1" type="ORF">HMPREF9123_2577</name>
</gene>
<dbReference type="EMBL" id="AFAY01000051">
    <property type="protein sequence ID" value="EGF08269.1"/>
    <property type="molecule type" value="Genomic_DNA"/>
</dbReference>
<sequence length="39" mass="4296">MLALPLCSRIQLIPTYFNQHISGAINALVLRQTASVGWV</sequence>
<evidence type="ECO:0000313" key="1">
    <source>
        <dbReference type="EMBL" id="EGF08269.1"/>
    </source>
</evidence>
<dbReference type="Proteomes" id="UP000004105">
    <property type="component" value="Unassembled WGS sequence"/>
</dbReference>
<comment type="caution">
    <text evidence="1">The sequence shown here is derived from an EMBL/GenBank/DDBJ whole genome shotgun (WGS) entry which is preliminary data.</text>
</comment>